<dbReference type="GO" id="GO:0005524">
    <property type="term" value="F:ATP binding"/>
    <property type="evidence" value="ECO:0007669"/>
    <property type="project" value="InterPro"/>
</dbReference>
<evidence type="ECO:0000259" key="3">
    <source>
        <dbReference type="PROSITE" id="PS50160"/>
    </source>
</evidence>
<proteinExistence type="predicted"/>
<protein>
    <recommendedName>
        <fullName evidence="3">ATP-dependent DNA ligase family profile domain-containing protein</fullName>
    </recommendedName>
</protein>
<dbReference type="EMBL" id="UZAN01053339">
    <property type="protein sequence ID" value="VDP89928.1"/>
    <property type="molecule type" value="Genomic_DNA"/>
</dbReference>
<dbReference type="PANTHER" id="PTHR45997:SF1">
    <property type="entry name" value="DNA LIGASE 4"/>
    <property type="match status" value="1"/>
</dbReference>
<dbReference type="SUPFAM" id="SSF56091">
    <property type="entry name" value="DNA ligase/mRNA capping enzyme, catalytic domain"/>
    <property type="match status" value="1"/>
</dbReference>
<feature type="domain" description="ATP-dependent DNA ligase family profile" evidence="3">
    <location>
        <begin position="64"/>
        <end position="227"/>
    </location>
</feature>
<dbReference type="Gene3D" id="3.30.470.30">
    <property type="entry name" value="DNA ligase/mRNA capping enzyme"/>
    <property type="match status" value="1"/>
</dbReference>
<dbReference type="Gene3D" id="2.40.50.140">
    <property type="entry name" value="Nucleic acid-binding proteins"/>
    <property type="match status" value="1"/>
</dbReference>
<feature type="region of interest" description="Disordered" evidence="2">
    <location>
        <begin position="368"/>
        <end position="409"/>
    </location>
</feature>
<dbReference type="InterPro" id="IPR012340">
    <property type="entry name" value="NA-bd_OB-fold"/>
</dbReference>
<dbReference type="OrthoDB" id="151490at2759"/>
<dbReference type="InterPro" id="IPR012309">
    <property type="entry name" value="DNA_ligase_ATP-dep_C"/>
</dbReference>
<keyword evidence="1" id="KW-0436">Ligase</keyword>
<name>A0A3P8I1Z8_9TREM</name>
<evidence type="ECO:0000313" key="5">
    <source>
        <dbReference type="Proteomes" id="UP000272942"/>
    </source>
</evidence>
<reference evidence="4 5" key="1">
    <citation type="submission" date="2018-11" db="EMBL/GenBank/DDBJ databases">
        <authorList>
            <consortium name="Pathogen Informatics"/>
        </authorList>
    </citation>
    <scope>NUCLEOTIDE SEQUENCE [LARGE SCALE GENOMIC DNA]</scope>
    <source>
        <strain evidence="4 5">Egypt</strain>
    </source>
</reference>
<dbReference type="GO" id="GO:0003910">
    <property type="term" value="F:DNA ligase (ATP) activity"/>
    <property type="evidence" value="ECO:0007669"/>
    <property type="project" value="InterPro"/>
</dbReference>
<dbReference type="PROSITE" id="PS50160">
    <property type="entry name" value="DNA_LIGASE_A3"/>
    <property type="match status" value="1"/>
</dbReference>
<sequence length="533" mass="59808">MKQGTLTPRLHEAFRVGEVQDCILDAEIMAYNTWTDTLVPKTAGFDVKRSKSAESSISDWFGEDEAGTYQPCVVVFDVIYLNGKSLTTTPLLERKRLLREHLFVNRDSNTEINKNESDEFDFLPEPVLDGTIYLSSWNLVPIKVDQVTKIFNRSIDSRQEGLVAKLTVGASPYLPGRRLHGGWWKLKPDYVDGLLIDLDCLVVGGCYMSVLGRKTKRIGHFICAVRDDRVQAAEQTELSDSIPTFLSFCRASYHSYIAVVNNGLTTNQLKEINQKLRPHWKPYDRKHPNTGPTEWLRVTTERPDVWIAPQNSITFQIHASEMTPSASYATGLTLRFPRIVAVREDKSWQDCLTLKELQQLNSETEGKMAVNRLPVHGSDVDSEGEPELDKEGWESSSGKNSNSTNDSSALDRDSLVSVIDSAGDLFLDRPGATSTPTKKRKIKENDRISWRTSSVAIYDQSYSDSGFLSGKEFCLILPVGTNKLELESRICAVGGIVVQNAGPDTFCIVTDKITAKVSLLTGLFFRFVIRWMM</sequence>
<evidence type="ECO:0000256" key="2">
    <source>
        <dbReference type="SAM" id="MobiDB-lite"/>
    </source>
</evidence>
<dbReference type="CDD" id="cd07968">
    <property type="entry name" value="OBF_DNA_ligase_IV"/>
    <property type="match status" value="1"/>
</dbReference>
<evidence type="ECO:0000256" key="1">
    <source>
        <dbReference type="ARBA" id="ARBA00022598"/>
    </source>
</evidence>
<dbReference type="GO" id="GO:0006297">
    <property type="term" value="P:nucleotide-excision repair, DNA gap filling"/>
    <property type="evidence" value="ECO:0007669"/>
    <property type="project" value="TreeGrafter"/>
</dbReference>
<dbReference type="Pfam" id="PF01068">
    <property type="entry name" value="DNA_ligase_A_M"/>
    <property type="match status" value="1"/>
</dbReference>
<dbReference type="AlphaFoldDB" id="A0A3P8I1Z8"/>
<gene>
    <name evidence="4" type="ORF">ECPE_LOCUS12656</name>
</gene>
<feature type="compositionally biased region" description="Polar residues" evidence="2">
    <location>
        <begin position="394"/>
        <end position="408"/>
    </location>
</feature>
<dbReference type="Proteomes" id="UP000272942">
    <property type="component" value="Unassembled WGS sequence"/>
</dbReference>
<dbReference type="PANTHER" id="PTHR45997">
    <property type="entry name" value="DNA LIGASE 4"/>
    <property type="match status" value="1"/>
</dbReference>
<dbReference type="GO" id="GO:0003677">
    <property type="term" value="F:DNA binding"/>
    <property type="evidence" value="ECO:0007669"/>
    <property type="project" value="InterPro"/>
</dbReference>
<organism evidence="4 5">
    <name type="scientific">Echinostoma caproni</name>
    <dbReference type="NCBI Taxonomy" id="27848"/>
    <lineage>
        <taxon>Eukaryota</taxon>
        <taxon>Metazoa</taxon>
        <taxon>Spiralia</taxon>
        <taxon>Lophotrochozoa</taxon>
        <taxon>Platyhelminthes</taxon>
        <taxon>Trematoda</taxon>
        <taxon>Digenea</taxon>
        <taxon>Plagiorchiida</taxon>
        <taxon>Echinostomata</taxon>
        <taxon>Echinostomatoidea</taxon>
        <taxon>Echinostomatidae</taxon>
        <taxon>Echinostoma</taxon>
    </lineage>
</organism>
<evidence type="ECO:0000313" key="4">
    <source>
        <dbReference type="EMBL" id="VDP89928.1"/>
    </source>
</evidence>
<dbReference type="GO" id="GO:0006303">
    <property type="term" value="P:double-strand break repair via nonhomologous end joining"/>
    <property type="evidence" value="ECO:0007669"/>
    <property type="project" value="TreeGrafter"/>
</dbReference>
<dbReference type="GO" id="GO:0005958">
    <property type="term" value="C:DNA-dependent protein kinase-DNA ligase 4 complex"/>
    <property type="evidence" value="ECO:0007669"/>
    <property type="project" value="TreeGrafter"/>
</dbReference>
<dbReference type="Pfam" id="PF04679">
    <property type="entry name" value="DNA_ligase_A_C"/>
    <property type="match status" value="1"/>
</dbReference>
<dbReference type="GO" id="GO:0032807">
    <property type="term" value="C:DNA ligase IV complex"/>
    <property type="evidence" value="ECO:0007669"/>
    <property type="project" value="TreeGrafter"/>
</dbReference>
<dbReference type="InterPro" id="IPR029710">
    <property type="entry name" value="LIG4"/>
</dbReference>
<dbReference type="InterPro" id="IPR012310">
    <property type="entry name" value="DNA_ligase_ATP-dep_cent"/>
</dbReference>
<dbReference type="SUPFAM" id="SSF50249">
    <property type="entry name" value="Nucleic acid-binding proteins"/>
    <property type="match status" value="1"/>
</dbReference>
<dbReference type="GO" id="GO:0006310">
    <property type="term" value="P:DNA recombination"/>
    <property type="evidence" value="ECO:0007669"/>
    <property type="project" value="InterPro"/>
</dbReference>
<accession>A0A3P8I1Z8</accession>
<keyword evidence="5" id="KW-1185">Reference proteome</keyword>